<dbReference type="SMART" id="SM00060">
    <property type="entry name" value="FN3"/>
    <property type="match status" value="3"/>
</dbReference>
<dbReference type="InterPro" id="IPR036116">
    <property type="entry name" value="FN3_sf"/>
</dbReference>
<organism evidence="14 15">
    <name type="scientific">Necator americanus</name>
    <name type="common">Human hookworm</name>
    <dbReference type="NCBI Taxonomy" id="51031"/>
    <lineage>
        <taxon>Eukaryota</taxon>
        <taxon>Metazoa</taxon>
        <taxon>Ecdysozoa</taxon>
        <taxon>Nematoda</taxon>
        <taxon>Chromadorea</taxon>
        <taxon>Rhabditida</taxon>
        <taxon>Rhabditina</taxon>
        <taxon>Rhabditomorpha</taxon>
        <taxon>Strongyloidea</taxon>
        <taxon>Ancylostomatidae</taxon>
        <taxon>Bunostominae</taxon>
        <taxon>Necator</taxon>
    </lineage>
</organism>
<evidence type="ECO:0000256" key="4">
    <source>
        <dbReference type="ARBA" id="ARBA00022737"/>
    </source>
</evidence>
<keyword evidence="3 11" id="KW-0732">Signal</keyword>
<dbReference type="KEGG" id="nai:NECAME_01798"/>
<sequence>MLDPYSILFLLLFTSLGYTDADDPENGAPVIIEHPLDVIVSKGSPATLNCAAKPPGAQITWYKDGQPVTTNKDQVNSHRIILDTGALFLLKVSSGKNGKDGDSGSYHCVARNEHGEAQSREGTLKIAMLRDDFRTRPRTVQALSGDKAILECSPPRGFPEPVVSWRKDDRELKFSEIPRMTLHPDGNLIIDPVEHGDSGTYQCVATNMVGERVSNPARLSVYEKPKFLQEPKDVTVDVGSSVLFDCRVSGEPQPQISWKKKNDQMPVARAYIAKDNRGLRIDRVQVSDEGDYVCYARNPAGSIESSARLKVQAPPTFQTKPTDQTVAHGSIATFDCVPVGQPTPAYFWSKEGQQNLLFPGHVSADGRIKVSSSGTLTIADVRPIDEGAYVCAAMNSAGSSLSKALLKLSTKTILAQPPPVIEYGHQNQTLMVGSSATLPCQASGRTPPRISWLLDGNTVDTTKDNRYSQHSSGSLHIADLKKSDTGVYTCRAKNDDGESTWTASLIVEDHNTKSVFSRMPDRSNFPSAPSQPIGSNVSDTEVDLEWRAPERNGGSPVTGYIIQFFSPEVGETWLNVPDYISGPRYRVKNLRPSQTYVFIVRAENDKGIGPPSPISPVITTMARNAHLSTDDLENLDLEQATRRITSEQLIKLEEVKTINSTAVRLFWKRKKVEDMVEGYYIKWRGPPRSNINQWVNVSGAHVESFVVNGLMPFTNYEFFVIPYYKSIQGAPSNSMDALTAEAPPSLPPSEVHIRMLNLTTLRIGWRAPPADGMNGILKGFQIVILGKGTKFNRNITTNERAASVTLFHLIPGMTYKIRVAARTNAGIGVSHGTDTVTMNQETLDKHLSLHNEQESFLYSLSRQSWFALLVMLLVCVFLILVAIFVFWYYKNSKGAKRVQSTEWHQFQDRTFIKINDGSVHMTQNGVWDHNPYNTAGRMTLNNRCPATHQPYSVTPSQQDFFHAPCDEYVAGTMNRPGSEHHYHYAQLSGGPGNTLSTFYGNQFQDDPSPYATTTLVMSNQQPAWLNDRMLRGPVLPSNPVPNGPPARYADHSGRRSRGSRASEHRQTSHHSDSPPHTDVSYVQFQSSDGTGESSNGRSKQGTIAGRRSPPKHTLMDFIPPPPANPPPPAEVAYESSPRRPLPRSLNVEDPYDSVSDGIGFADEMKVRPTSRNRTTGIRPQKGNRDDDSQRSSLMMDEEGGSSEADGETSDCEAPKRKTVPRMGVSASALSQSSSFFLSNLSFFLENLLVKMNLVDPHHGLSQYNEANRTICDRKDHNVIAVFIPAILNGYHVKHSIFNNPVVNSDNFFFFLAYLCKATNPSTLIIYAQLLFIFNVRAHDLTA</sequence>
<feature type="domain" description="Fibronectin type-III" evidence="13">
    <location>
        <begin position="528"/>
        <end position="622"/>
    </location>
</feature>
<dbReference type="SMART" id="SM00408">
    <property type="entry name" value="IGc2"/>
    <property type="match status" value="5"/>
</dbReference>
<dbReference type="InterPro" id="IPR013783">
    <property type="entry name" value="Ig-like_fold"/>
</dbReference>
<keyword evidence="2 10" id="KW-0812">Transmembrane</keyword>
<keyword evidence="4" id="KW-0677">Repeat</keyword>
<evidence type="ECO:0000256" key="2">
    <source>
        <dbReference type="ARBA" id="ARBA00022692"/>
    </source>
</evidence>
<evidence type="ECO:0000256" key="10">
    <source>
        <dbReference type="SAM" id="Phobius"/>
    </source>
</evidence>
<dbReference type="GO" id="GO:0007411">
    <property type="term" value="P:axon guidance"/>
    <property type="evidence" value="ECO:0007669"/>
    <property type="project" value="TreeGrafter"/>
</dbReference>
<dbReference type="InterPro" id="IPR007110">
    <property type="entry name" value="Ig-like_dom"/>
</dbReference>
<keyword evidence="7" id="KW-1015">Disulfide bond</keyword>
<dbReference type="InterPro" id="IPR003961">
    <property type="entry name" value="FN3_dom"/>
</dbReference>
<feature type="compositionally biased region" description="Pro residues" evidence="9">
    <location>
        <begin position="1118"/>
        <end position="1129"/>
    </location>
</feature>
<accession>W2TQU4</accession>
<feature type="transmembrane region" description="Helical" evidence="10">
    <location>
        <begin position="865"/>
        <end position="889"/>
    </location>
</feature>
<dbReference type="GO" id="GO:0030424">
    <property type="term" value="C:axon"/>
    <property type="evidence" value="ECO:0007669"/>
    <property type="project" value="TreeGrafter"/>
</dbReference>
<dbReference type="FunFam" id="2.60.40.10:FF:000008">
    <property type="entry name" value="roundabout homolog 2 isoform X2"/>
    <property type="match status" value="2"/>
</dbReference>
<comment type="subcellular location">
    <subcellularLocation>
        <location evidence="1">Membrane</location>
        <topology evidence="1">Single-pass membrane protein</topology>
    </subcellularLocation>
</comment>
<dbReference type="Proteomes" id="UP000053676">
    <property type="component" value="Unassembled WGS sequence"/>
</dbReference>
<dbReference type="GO" id="GO:0005886">
    <property type="term" value="C:plasma membrane"/>
    <property type="evidence" value="ECO:0007669"/>
    <property type="project" value="TreeGrafter"/>
</dbReference>
<dbReference type="FunFam" id="2.60.40.10:FF:002530">
    <property type="entry name" value="CBN-SAX-3 protein"/>
    <property type="match status" value="1"/>
</dbReference>
<dbReference type="Pfam" id="PF13895">
    <property type="entry name" value="Ig_2"/>
    <property type="match status" value="1"/>
</dbReference>
<dbReference type="FunFam" id="2.60.40.10:FF:000032">
    <property type="entry name" value="palladin isoform X1"/>
    <property type="match status" value="1"/>
</dbReference>
<dbReference type="Pfam" id="PF13927">
    <property type="entry name" value="Ig_3"/>
    <property type="match status" value="1"/>
</dbReference>
<dbReference type="InterPro" id="IPR003598">
    <property type="entry name" value="Ig_sub2"/>
</dbReference>
<evidence type="ECO:0000256" key="9">
    <source>
        <dbReference type="SAM" id="MobiDB-lite"/>
    </source>
</evidence>
<dbReference type="Pfam" id="PF07679">
    <property type="entry name" value="I-set"/>
    <property type="match status" value="3"/>
</dbReference>
<evidence type="ECO:0000256" key="8">
    <source>
        <dbReference type="ARBA" id="ARBA00023319"/>
    </source>
</evidence>
<gene>
    <name evidence="14" type="ORF">NECAME_01798</name>
</gene>
<dbReference type="SUPFAM" id="SSF48726">
    <property type="entry name" value="Immunoglobulin"/>
    <property type="match status" value="5"/>
</dbReference>
<feature type="domain" description="Ig-like" evidence="12">
    <location>
        <begin position="131"/>
        <end position="220"/>
    </location>
</feature>
<feature type="compositionally biased region" description="Acidic residues" evidence="9">
    <location>
        <begin position="1195"/>
        <end position="1210"/>
    </location>
</feature>
<dbReference type="Gene3D" id="2.60.40.10">
    <property type="entry name" value="Immunoglobulins"/>
    <property type="match status" value="8"/>
</dbReference>
<feature type="domain" description="Ig-like" evidence="12">
    <location>
        <begin position="315"/>
        <end position="402"/>
    </location>
</feature>
<keyword evidence="6 10" id="KW-0472">Membrane</keyword>
<dbReference type="InterPro" id="IPR013106">
    <property type="entry name" value="Ig_V-set"/>
</dbReference>
<dbReference type="SUPFAM" id="SSF49265">
    <property type="entry name" value="Fibronectin type III"/>
    <property type="match status" value="2"/>
</dbReference>
<feature type="compositionally biased region" description="Basic and acidic residues" evidence="9">
    <location>
        <begin position="1060"/>
        <end position="1075"/>
    </location>
</feature>
<keyword evidence="8" id="KW-0393">Immunoglobulin domain</keyword>
<feature type="chain" id="PRO_5004826272" evidence="11">
    <location>
        <begin position="22"/>
        <end position="1342"/>
    </location>
</feature>
<dbReference type="EMBL" id="KI658196">
    <property type="protein sequence ID" value="ETN83491.1"/>
    <property type="molecule type" value="Genomic_DNA"/>
</dbReference>
<dbReference type="FunFam" id="2.60.40.10:FF:000189">
    <property type="entry name" value="Neogenin isoform 3"/>
    <property type="match status" value="1"/>
</dbReference>
<dbReference type="PROSITE" id="PS50853">
    <property type="entry name" value="FN3"/>
    <property type="match status" value="3"/>
</dbReference>
<dbReference type="Pfam" id="PF00041">
    <property type="entry name" value="fn3"/>
    <property type="match status" value="3"/>
</dbReference>
<dbReference type="GO" id="GO:0098609">
    <property type="term" value="P:cell-cell adhesion"/>
    <property type="evidence" value="ECO:0007669"/>
    <property type="project" value="TreeGrafter"/>
</dbReference>
<feature type="region of interest" description="Disordered" evidence="9">
    <location>
        <begin position="1030"/>
        <end position="1218"/>
    </location>
</feature>
<evidence type="ECO:0000256" key="7">
    <source>
        <dbReference type="ARBA" id="ARBA00023157"/>
    </source>
</evidence>
<keyword evidence="15" id="KW-1185">Reference proteome</keyword>
<feature type="signal peptide" evidence="11">
    <location>
        <begin position="1"/>
        <end position="21"/>
    </location>
</feature>
<dbReference type="InterPro" id="IPR003599">
    <property type="entry name" value="Ig_sub"/>
</dbReference>
<dbReference type="SMART" id="SM00406">
    <property type="entry name" value="IGv"/>
    <property type="match status" value="2"/>
</dbReference>
<protein>
    <submittedName>
        <fullName evidence="14">Immunoglobulin I-set domain protein</fullName>
    </submittedName>
</protein>
<evidence type="ECO:0000259" key="12">
    <source>
        <dbReference type="PROSITE" id="PS50835"/>
    </source>
</evidence>
<keyword evidence="5 10" id="KW-1133">Transmembrane helix</keyword>
<evidence type="ECO:0000313" key="14">
    <source>
        <dbReference type="EMBL" id="ETN83491.1"/>
    </source>
</evidence>
<dbReference type="OrthoDB" id="428111at2759"/>
<feature type="compositionally biased region" description="Polar residues" evidence="9">
    <location>
        <begin position="1080"/>
        <end position="1101"/>
    </location>
</feature>
<dbReference type="STRING" id="51031.W2TQU4"/>
<dbReference type="SMART" id="SM00409">
    <property type="entry name" value="IG"/>
    <property type="match status" value="5"/>
</dbReference>
<evidence type="ECO:0000256" key="3">
    <source>
        <dbReference type="ARBA" id="ARBA00022729"/>
    </source>
</evidence>
<dbReference type="PROSITE" id="PS50835">
    <property type="entry name" value="IG_LIKE"/>
    <property type="match status" value="5"/>
</dbReference>
<proteinExistence type="predicted"/>
<evidence type="ECO:0000259" key="13">
    <source>
        <dbReference type="PROSITE" id="PS50853"/>
    </source>
</evidence>
<dbReference type="InterPro" id="IPR036179">
    <property type="entry name" value="Ig-like_dom_sf"/>
</dbReference>
<dbReference type="OMA" id="QDTLEKH"/>
<evidence type="ECO:0000313" key="15">
    <source>
        <dbReference type="Proteomes" id="UP000053676"/>
    </source>
</evidence>
<name>W2TQU4_NECAM</name>
<evidence type="ECO:0000256" key="6">
    <source>
        <dbReference type="ARBA" id="ARBA00023136"/>
    </source>
</evidence>
<feature type="domain" description="Fibronectin type-III" evidence="13">
    <location>
        <begin position="747"/>
        <end position="845"/>
    </location>
</feature>
<evidence type="ECO:0000256" key="5">
    <source>
        <dbReference type="ARBA" id="ARBA00022989"/>
    </source>
</evidence>
<reference evidence="15" key="1">
    <citation type="journal article" date="2014" name="Nat. Genet.">
        <title>Genome of the human hookworm Necator americanus.</title>
        <authorList>
            <person name="Tang Y.T."/>
            <person name="Gao X."/>
            <person name="Rosa B.A."/>
            <person name="Abubucker S."/>
            <person name="Hallsworth-Pepin K."/>
            <person name="Martin J."/>
            <person name="Tyagi R."/>
            <person name="Heizer E."/>
            <person name="Zhang X."/>
            <person name="Bhonagiri-Palsikar V."/>
            <person name="Minx P."/>
            <person name="Warren W.C."/>
            <person name="Wang Q."/>
            <person name="Zhan B."/>
            <person name="Hotez P.J."/>
            <person name="Sternberg P.W."/>
            <person name="Dougall A."/>
            <person name="Gaze S.T."/>
            <person name="Mulvenna J."/>
            <person name="Sotillo J."/>
            <person name="Ranganathan S."/>
            <person name="Rabelo E.M."/>
            <person name="Wilson R.K."/>
            <person name="Felgner P.L."/>
            <person name="Bethony J."/>
            <person name="Hawdon J.M."/>
            <person name="Gasser R.B."/>
            <person name="Loukas A."/>
            <person name="Mitreva M."/>
        </authorList>
    </citation>
    <scope>NUCLEOTIDE SEQUENCE [LARGE SCALE GENOMIC DNA]</scope>
</reference>
<feature type="domain" description="Ig-like" evidence="12">
    <location>
        <begin position="29"/>
        <end position="125"/>
    </location>
</feature>
<feature type="domain" description="Fibronectin type-III" evidence="13">
    <location>
        <begin position="648"/>
        <end position="742"/>
    </location>
</feature>
<evidence type="ECO:0000256" key="11">
    <source>
        <dbReference type="SAM" id="SignalP"/>
    </source>
</evidence>
<feature type="domain" description="Ig-like" evidence="12">
    <location>
        <begin position="418"/>
        <end position="506"/>
    </location>
</feature>
<feature type="domain" description="Ig-like" evidence="12">
    <location>
        <begin position="225"/>
        <end position="310"/>
    </location>
</feature>
<dbReference type="PANTHER" id="PTHR44170:SF52">
    <property type="entry name" value="PROTEIN SAX-3"/>
    <property type="match status" value="1"/>
</dbReference>
<dbReference type="CDD" id="cd00063">
    <property type="entry name" value="FN3"/>
    <property type="match status" value="3"/>
</dbReference>
<dbReference type="InterPro" id="IPR013098">
    <property type="entry name" value="Ig_I-set"/>
</dbReference>
<evidence type="ECO:0000256" key="1">
    <source>
        <dbReference type="ARBA" id="ARBA00004167"/>
    </source>
</evidence>
<dbReference type="PANTHER" id="PTHR44170">
    <property type="entry name" value="PROTEIN SIDEKICK"/>
    <property type="match status" value="1"/>
</dbReference>